<dbReference type="PANTHER" id="PTHR43744">
    <property type="entry name" value="ABC TRANSPORTER PERMEASE PROTEIN MG189-RELATED-RELATED"/>
    <property type="match status" value="1"/>
</dbReference>
<feature type="domain" description="ABC transmembrane type-1" evidence="8">
    <location>
        <begin position="86"/>
        <end position="277"/>
    </location>
</feature>
<dbReference type="InterPro" id="IPR035906">
    <property type="entry name" value="MetI-like_sf"/>
</dbReference>
<evidence type="ECO:0000256" key="1">
    <source>
        <dbReference type="ARBA" id="ARBA00004651"/>
    </source>
</evidence>
<evidence type="ECO:0000256" key="7">
    <source>
        <dbReference type="RuleBase" id="RU363032"/>
    </source>
</evidence>
<evidence type="ECO:0000313" key="9">
    <source>
        <dbReference type="EMBL" id="HJB42508.1"/>
    </source>
</evidence>
<dbReference type="GO" id="GO:0055085">
    <property type="term" value="P:transmembrane transport"/>
    <property type="evidence" value="ECO:0007669"/>
    <property type="project" value="InterPro"/>
</dbReference>
<feature type="transmembrane region" description="Helical" evidence="7">
    <location>
        <begin position="121"/>
        <end position="142"/>
    </location>
</feature>
<dbReference type="PANTHER" id="PTHR43744:SF12">
    <property type="entry name" value="ABC TRANSPORTER PERMEASE PROTEIN MG189-RELATED"/>
    <property type="match status" value="1"/>
</dbReference>
<reference evidence="9" key="1">
    <citation type="journal article" date="2021" name="PeerJ">
        <title>Extensive microbial diversity within the chicken gut microbiome revealed by metagenomics and culture.</title>
        <authorList>
            <person name="Gilroy R."/>
            <person name="Ravi A."/>
            <person name="Getino M."/>
            <person name="Pursley I."/>
            <person name="Horton D.L."/>
            <person name="Alikhan N.F."/>
            <person name="Baker D."/>
            <person name="Gharbi K."/>
            <person name="Hall N."/>
            <person name="Watson M."/>
            <person name="Adriaenssens E.M."/>
            <person name="Foster-Nyarko E."/>
            <person name="Jarju S."/>
            <person name="Secka A."/>
            <person name="Antonio M."/>
            <person name="Oren A."/>
            <person name="Chaudhuri R.R."/>
            <person name="La Ragione R."/>
            <person name="Hildebrand F."/>
            <person name="Pallen M.J."/>
        </authorList>
    </citation>
    <scope>NUCLEOTIDE SEQUENCE</scope>
    <source>
        <strain evidence="9">ChiBcec8-13705</strain>
    </source>
</reference>
<comment type="similarity">
    <text evidence="7">Belongs to the binding-protein-dependent transport system permease family.</text>
</comment>
<dbReference type="SUPFAM" id="SSF161098">
    <property type="entry name" value="MetI-like"/>
    <property type="match status" value="1"/>
</dbReference>
<reference evidence="9" key="2">
    <citation type="submission" date="2021-04" db="EMBL/GenBank/DDBJ databases">
        <authorList>
            <person name="Gilroy R."/>
        </authorList>
    </citation>
    <scope>NUCLEOTIDE SEQUENCE</scope>
    <source>
        <strain evidence="9">ChiBcec8-13705</strain>
    </source>
</reference>
<keyword evidence="2 7" id="KW-0813">Transport</keyword>
<dbReference type="GO" id="GO:0005886">
    <property type="term" value="C:plasma membrane"/>
    <property type="evidence" value="ECO:0007669"/>
    <property type="project" value="UniProtKB-SubCell"/>
</dbReference>
<gene>
    <name evidence="9" type="ORF">H9945_08420</name>
</gene>
<feature type="transmembrane region" description="Helical" evidence="7">
    <location>
        <begin position="85"/>
        <end position="109"/>
    </location>
</feature>
<dbReference type="Proteomes" id="UP000886803">
    <property type="component" value="Unassembled WGS sequence"/>
</dbReference>
<accession>A0A9D2M7V2</accession>
<organism evidence="9 10">
    <name type="scientific">Candidatus Gemmiger avicola</name>
    <dbReference type="NCBI Taxonomy" id="2838605"/>
    <lineage>
        <taxon>Bacteria</taxon>
        <taxon>Bacillati</taxon>
        <taxon>Bacillota</taxon>
        <taxon>Clostridia</taxon>
        <taxon>Eubacteriales</taxon>
        <taxon>Gemmiger</taxon>
    </lineage>
</organism>
<evidence type="ECO:0000256" key="5">
    <source>
        <dbReference type="ARBA" id="ARBA00022989"/>
    </source>
</evidence>
<keyword evidence="5 7" id="KW-1133">Transmembrane helix</keyword>
<dbReference type="EMBL" id="DWYG01000142">
    <property type="protein sequence ID" value="HJB42508.1"/>
    <property type="molecule type" value="Genomic_DNA"/>
</dbReference>
<comment type="caution">
    <text evidence="9">The sequence shown here is derived from an EMBL/GenBank/DDBJ whole genome shotgun (WGS) entry which is preliminary data.</text>
</comment>
<dbReference type="AlphaFoldDB" id="A0A9D2M7V2"/>
<evidence type="ECO:0000256" key="6">
    <source>
        <dbReference type="ARBA" id="ARBA00023136"/>
    </source>
</evidence>
<evidence type="ECO:0000313" key="10">
    <source>
        <dbReference type="Proteomes" id="UP000886803"/>
    </source>
</evidence>
<keyword evidence="4 7" id="KW-0812">Transmembrane</keyword>
<protein>
    <submittedName>
        <fullName evidence="9">Carbohydrate ABC transporter permease</fullName>
    </submittedName>
</protein>
<evidence type="ECO:0000256" key="4">
    <source>
        <dbReference type="ARBA" id="ARBA00022692"/>
    </source>
</evidence>
<sequence>MPESKSDYEALQRKLRRRDAIQTACTYLFLSVWAVVVLFPFYWMVLTSLKSYGAYNSEHMPVFFTLQPTLENYANAFTAVPLGGYLLNTLIFSVATTAIMVVTTTLAAYAFARLRFRGRNFLFAFFLSMMMIPTELVVITNFVTITNLDLRNSFLGLVLPSITSVFYTYLLKENFEQVPDELYKAAKVDGTSDLKYLWKVMIPICRPTIVTITILKLIECWNSYVWPRLITDDPAYYLVSNGIQEIRENGFGRENIPAMMAAVAVISVPLILLFLAFRKKIMEGVSRGGTKG</sequence>
<dbReference type="Gene3D" id="1.10.3720.10">
    <property type="entry name" value="MetI-like"/>
    <property type="match status" value="1"/>
</dbReference>
<keyword evidence="3" id="KW-1003">Cell membrane</keyword>
<keyword evidence="6 7" id="KW-0472">Membrane</keyword>
<feature type="transmembrane region" description="Helical" evidence="7">
    <location>
        <begin position="256"/>
        <end position="277"/>
    </location>
</feature>
<proteinExistence type="inferred from homology"/>
<evidence type="ECO:0000256" key="2">
    <source>
        <dbReference type="ARBA" id="ARBA00022448"/>
    </source>
</evidence>
<dbReference type="InterPro" id="IPR000515">
    <property type="entry name" value="MetI-like"/>
</dbReference>
<dbReference type="CDD" id="cd06261">
    <property type="entry name" value="TM_PBP2"/>
    <property type="match status" value="1"/>
</dbReference>
<feature type="transmembrane region" description="Helical" evidence="7">
    <location>
        <begin position="21"/>
        <end position="43"/>
    </location>
</feature>
<name>A0A9D2M7V2_9FIRM</name>
<dbReference type="Pfam" id="PF00528">
    <property type="entry name" value="BPD_transp_1"/>
    <property type="match status" value="1"/>
</dbReference>
<evidence type="ECO:0000256" key="3">
    <source>
        <dbReference type="ARBA" id="ARBA00022475"/>
    </source>
</evidence>
<evidence type="ECO:0000259" key="8">
    <source>
        <dbReference type="PROSITE" id="PS50928"/>
    </source>
</evidence>
<dbReference type="PROSITE" id="PS50928">
    <property type="entry name" value="ABC_TM1"/>
    <property type="match status" value="1"/>
</dbReference>
<comment type="subcellular location">
    <subcellularLocation>
        <location evidence="1 7">Cell membrane</location>
        <topology evidence="1 7">Multi-pass membrane protein</topology>
    </subcellularLocation>
</comment>